<protein>
    <submittedName>
        <fullName evidence="1">Uncharacterized protein</fullName>
    </submittedName>
</protein>
<evidence type="ECO:0000313" key="2">
    <source>
        <dbReference type="Proteomes" id="UP000054988"/>
    </source>
</evidence>
<dbReference type="EMBL" id="LATX01002111">
    <property type="protein sequence ID" value="KTB34190.1"/>
    <property type="molecule type" value="Genomic_DNA"/>
</dbReference>
<reference evidence="1 2" key="1">
    <citation type="submission" date="2015-12" db="EMBL/GenBank/DDBJ databases">
        <title>Draft genome sequence of Moniliophthora roreri, the causal agent of frosty pod rot of cacao.</title>
        <authorList>
            <person name="Aime M.C."/>
            <person name="Diaz-Valderrama J.R."/>
            <person name="Kijpornyongpan T."/>
            <person name="Phillips-Mora W."/>
        </authorList>
    </citation>
    <scope>NUCLEOTIDE SEQUENCE [LARGE SCALE GENOMIC DNA]</scope>
    <source>
        <strain evidence="1 2">MCA 2952</strain>
    </source>
</reference>
<comment type="caution">
    <text evidence="1">The sequence shown here is derived from an EMBL/GenBank/DDBJ whole genome shotgun (WGS) entry which is preliminary data.</text>
</comment>
<accession>A0A0W0FCX8</accession>
<dbReference type="AlphaFoldDB" id="A0A0W0FCX8"/>
<name>A0A0W0FCX8_MONRR</name>
<sequence length="75" mass="8341">MECTVPSATASRHPSRFKNITSLTDYTVIIVEPMVAAELLTAPEIEIVQKYMESGFFAMILRKDTLRGALINGHD</sequence>
<dbReference type="Proteomes" id="UP000054988">
    <property type="component" value="Unassembled WGS sequence"/>
</dbReference>
<gene>
    <name evidence="1" type="ORF">WG66_13236</name>
</gene>
<evidence type="ECO:0000313" key="1">
    <source>
        <dbReference type="EMBL" id="KTB34190.1"/>
    </source>
</evidence>
<proteinExistence type="predicted"/>
<organism evidence="1 2">
    <name type="scientific">Moniliophthora roreri</name>
    <name type="common">Frosty pod rot fungus</name>
    <name type="synonym">Monilia roreri</name>
    <dbReference type="NCBI Taxonomy" id="221103"/>
    <lineage>
        <taxon>Eukaryota</taxon>
        <taxon>Fungi</taxon>
        <taxon>Dikarya</taxon>
        <taxon>Basidiomycota</taxon>
        <taxon>Agaricomycotina</taxon>
        <taxon>Agaricomycetes</taxon>
        <taxon>Agaricomycetidae</taxon>
        <taxon>Agaricales</taxon>
        <taxon>Marasmiineae</taxon>
        <taxon>Marasmiaceae</taxon>
        <taxon>Moniliophthora</taxon>
    </lineage>
</organism>